<evidence type="ECO:0000313" key="3">
    <source>
        <dbReference type="Proteomes" id="UP001530293"/>
    </source>
</evidence>
<protein>
    <submittedName>
        <fullName evidence="2">Uncharacterized protein</fullName>
    </submittedName>
</protein>
<accession>A0ABD3M9N4</accession>
<organism evidence="2 3">
    <name type="scientific">Discostella pseudostelligera</name>
    <dbReference type="NCBI Taxonomy" id="259834"/>
    <lineage>
        <taxon>Eukaryota</taxon>
        <taxon>Sar</taxon>
        <taxon>Stramenopiles</taxon>
        <taxon>Ochrophyta</taxon>
        <taxon>Bacillariophyta</taxon>
        <taxon>Coscinodiscophyceae</taxon>
        <taxon>Thalassiosirophycidae</taxon>
        <taxon>Stephanodiscales</taxon>
        <taxon>Stephanodiscaceae</taxon>
        <taxon>Discostella</taxon>
    </lineage>
</organism>
<proteinExistence type="predicted"/>
<evidence type="ECO:0000256" key="1">
    <source>
        <dbReference type="SAM" id="SignalP"/>
    </source>
</evidence>
<dbReference type="EMBL" id="JALLBG020000215">
    <property type="protein sequence ID" value="KAL3758932.1"/>
    <property type="molecule type" value="Genomic_DNA"/>
</dbReference>
<dbReference type="AlphaFoldDB" id="A0ABD3M9N4"/>
<feature type="chain" id="PRO_5044783669" evidence="1">
    <location>
        <begin position="20"/>
        <end position="183"/>
    </location>
</feature>
<comment type="caution">
    <text evidence="2">The sequence shown here is derived from an EMBL/GenBank/DDBJ whole genome shotgun (WGS) entry which is preliminary data.</text>
</comment>
<dbReference type="Proteomes" id="UP001530293">
    <property type="component" value="Unassembled WGS sequence"/>
</dbReference>
<evidence type="ECO:0000313" key="2">
    <source>
        <dbReference type="EMBL" id="KAL3758932.1"/>
    </source>
</evidence>
<gene>
    <name evidence="2" type="ORF">ACHAWU_003003</name>
</gene>
<feature type="signal peptide" evidence="1">
    <location>
        <begin position="1"/>
        <end position="19"/>
    </location>
</feature>
<name>A0ABD3M9N4_9STRA</name>
<keyword evidence="3" id="KW-1185">Reference proteome</keyword>
<keyword evidence="1" id="KW-0732">Signal</keyword>
<sequence length="183" mass="20105">MNKFSILLALLSTTIVVLSHEIVQPSNLRGGSVKYYTTTFADDEAVDPFIAIESPNDEDQNDSNDGHHEVVRGGAVLLHEDLCQDIRRAWIQTCTNNCVTQSAGSKTRYQCRVQCTAKYQNNGTGRESTGPGKYHTIAPTPTPPSRGRIACIQNCSARGGSVEVQRTCKAKCPVPDEFDWELC</sequence>
<reference evidence="2 3" key="1">
    <citation type="submission" date="2024-10" db="EMBL/GenBank/DDBJ databases">
        <title>Updated reference genomes for cyclostephanoid diatoms.</title>
        <authorList>
            <person name="Roberts W.R."/>
            <person name="Alverson A.J."/>
        </authorList>
    </citation>
    <scope>NUCLEOTIDE SEQUENCE [LARGE SCALE GENOMIC DNA]</scope>
    <source>
        <strain evidence="2 3">AJA232-27</strain>
    </source>
</reference>